<keyword evidence="3" id="KW-1185">Reference proteome</keyword>
<gene>
    <name evidence="2" type="ORF">RND71_038931</name>
</gene>
<name>A0AAE1R0K2_9SOLA</name>
<protein>
    <submittedName>
        <fullName evidence="2">Uncharacterized protein</fullName>
    </submittedName>
</protein>
<accession>A0AAE1R0K2</accession>
<evidence type="ECO:0000313" key="3">
    <source>
        <dbReference type="Proteomes" id="UP001291623"/>
    </source>
</evidence>
<dbReference type="Proteomes" id="UP001291623">
    <property type="component" value="Unassembled WGS sequence"/>
</dbReference>
<comment type="caution">
    <text evidence="2">The sequence shown here is derived from an EMBL/GenBank/DDBJ whole genome shotgun (WGS) entry which is preliminary data.</text>
</comment>
<evidence type="ECO:0000256" key="1">
    <source>
        <dbReference type="SAM" id="Coils"/>
    </source>
</evidence>
<evidence type="ECO:0000313" key="2">
    <source>
        <dbReference type="EMBL" id="KAK4343115.1"/>
    </source>
</evidence>
<dbReference type="AlphaFoldDB" id="A0AAE1R0K2"/>
<dbReference type="EMBL" id="JAVYJV010000021">
    <property type="protein sequence ID" value="KAK4343115.1"/>
    <property type="molecule type" value="Genomic_DNA"/>
</dbReference>
<sequence length="152" mass="17306">MMQEVIELQQQQRGTVQQMEAVNEKLQAAEQKQKQKQMVSFLAKVFQNPTFLTRLQQMKEQGKITSPRTTRKFVKHQPHDPDRVESSMEGQIVKYRPNFQETGLGAEAMPLKGGTFASEGPTMAHELLESPDQVIEKASDFNPKTLISMGRM</sequence>
<keyword evidence="1" id="KW-0175">Coiled coil</keyword>
<proteinExistence type="predicted"/>
<organism evidence="2 3">
    <name type="scientific">Anisodus tanguticus</name>
    <dbReference type="NCBI Taxonomy" id="243964"/>
    <lineage>
        <taxon>Eukaryota</taxon>
        <taxon>Viridiplantae</taxon>
        <taxon>Streptophyta</taxon>
        <taxon>Embryophyta</taxon>
        <taxon>Tracheophyta</taxon>
        <taxon>Spermatophyta</taxon>
        <taxon>Magnoliopsida</taxon>
        <taxon>eudicotyledons</taxon>
        <taxon>Gunneridae</taxon>
        <taxon>Pentapetalae</taxon>
        <taxon>asterids</taxon>
        <taxon>lamiids</taxon>
        <taxon>Solanales</taxon>
        <taxon>Solanaceae</taxon>
        <taxon>Solanoideae</taxon>
        <taxon>Hyoscyameae</taxon>
        <taxon>Anisodus</taxon>
    </lineage>
</organism>
<reference evidence="2" key="1">
    <citation type="submission" date="2023-12" db="EMBL/GenBank/DDBJ databases">
        <title>Genome assembly of Anisodus tanguticus.</title>
        <authorList>
            <person name="Wang Y.-J."/>
        </authorList>
    </citation>
    <scope>NUCLEOTIDE SEQUENCE</scope>
    <source>
        <strain evidence="2">KB-2021</strain>
        <tissue evidence="2">Leaf</tissue>
    </source>
</reference>
<feature type="coiled-coil region" evidence="1">
    <location>
        <begin position="12"/>
        <end position="39"/>
    </location>
</feature>